<dbReference type="PANTHER" id="PTHR19288">
    <property type="entry name" value="4-NITROPHENYLPHOSPHATASE-RELATED"/>
    <property type="match status" value="1"/>
</dbReference>
<dbReference type="EMBL" id="KK103728">
    <property type="protein sequence ID" value="KIY95052.1"/>
    <property type="molecule type" value="Genomic_DNA"/>
</dbReference>
<organism evidence="1 2">
    <name type="scientific">Monoraphidium neglectum</name>
    <dbReference type="NCBI Taxonomy" id="145388"/>
    <lineage>
        <taxon>Eukaryota</taxon>
        <taxon>Viridiplantae</taxon>
        <taxon>Chlorophyta</taxon>
        <taxon>core chlorophytes</taxon>
        <taxon>Chlorophyceae</taxon>
        <taxon>CS clade</taxon>
        <taxon>Sphaeropleales</taxon>
        <taxon>Selenastraceae</taxon>
        <taxon>Monoraphidium</taxon>
    </lineage>
</organism>
<evidence type="ECO:0000313" key="1">
    <source>
        <dbReference type="EMBL" id="KIY95052.1"/>
    </source>
</evidence>
<dbReference type="GO" id="GO:0016791">
    <property type="term" value="F:phosphatase activity"/>
    <property type="evidence" value="ECO:0007669"/>
    <property type="project" value="TreeGrafter"/>
</dbReference>
<dbReference type="InterPro" id="IPR006356">
    <property type="entry name" value="HAD-SF_hydro_IIA_hyp3"/>
</dbReference>
<proteinExistence type="predicted"/>
<dbReference type="STRING" id="145388.A0A0D2J577"/>
<dbReference type="OrthoDB" id="426235at2759"/>
<sequence length="332" mass="34135">MASSSAGADAAPYHPTTIGGIREIAESFDGVLLDQFGVLHDGRTPYPRAIEAVARLHAAGKRVVIVSNSSRRSAGTVGKLVKMGFEAEWFTGAVTSGEMAHRCLAERANAWWRALGTRCIHITWSSRGAISLDGLGLQVVGSPAEADFILAHGTEAVGEPGDGGGGGGGARDASLEELRALLRECAAEAQRRGRPMPMVVANPDIVTVDGAGGLITMPGTLAQWYQELGGDAVLMGKPSPIIYEAAAAMAPNVHAGRWLAIGDSLQHDIAGAAAAGTGPGLFIVGGIHAEEAGLRGGPEAGNAGSGWNAGALARLCGEHRAAPKWAAAWMQW</sequence>
<keyword evidence="2" id="KW-1185">Reference proteome</keyword>
<dbReference type="Proteomes" id="UP000054498">
    <property type="component" value="Unassembled WGS sequence"/>
</dbReference>
<protein>
    <submittedName>
        <fullName evidence="1">Uncharacterized protein</fullName>
    </submittedName>
</protein>
<evidence type="ECO:0000313" key="2">
    <source>
        <dbReference type="Proteomes" id="UP000054498"/>
    </source>
</evidence>
<name>A0A0D2J577_9CHLO</name>
<dbReference type="InterPro" id="IPR036412">
    <property type="entry name" value="HAD-like_sf"/>
</dbReference>
<reference evidence="1 2" key="1">
    <citation type="journal article" date="2013" name="BMC Genomics">
        <title>Reconstruction of the lipid metabolism for the microalga Monoraphidium neglectum from its genome sequence reveals characteristics suitable for biofuel production.</title>
        <authorList>
            <person name="Bogen C."/>
            <person name="Al-Dilaimi A."/>
            <person name="Albersmeier A."/>
            <person name="Wichmann J."/>
            <person name="Grundmann M."/>
            <person name="Rupp O."/>
            <person name="Lauersen K.J."/>
            <person name="Blifernez-Klassen O."/>
            <person name="Kalinowski J."/>
            <person name="Goesmann A."/>
            <person name="Mussgnug J.H."/>
            <person name="Kruse O."/>
        </authorList>
    </citation>
    <scope>NUCLEOTIDE SEQUENCE [LARGE SCALE GENOMIC DNA]</scope>
    <source>
        <strain evidence="1 2">SAG 48.87</strain>
    </source>
</reference>
<dbReference type="NCBIfam" id="TIGR01459">
    <property type="entry name" value="HAD-SF-IIA-hyp4"/>
    <property type="match status" value="1"/>
</dbReference>
<dbReference type="Gene3D" id="3.40.50.1000">
    <property type="entry name" value="HAD superfamily/HAD-like"/>
    <property type="match status" value="2"/>
</dbReference>
<dbReference type="PANTHER" id="PTHR19288:SF90">
    <property type="entry name" value="OS08G0542600 PROTEIN"/>
    <property type="match status" value="1"/>
</dbReference>
<dbReference type="RefSeq" id="XP_013894072.1">
    <property type="nucleotide sequence ID" value="XM_014038618.1"/>
</dbReference>
<gene>
    <name evidence="1" type="ORF">MNEG_12910</name>
</gene>
<dbReference type="InterPro" id="IPR023214">
    <property type="entry name" value="HAD_sf"/>
</dbReference>
<dbReference type="GeneID" id="25730320"/>
<accession>A0A0D2J577</accession>
<dbReference type="GO" id="GO:0009507">
    <property type="term" value="C:chloroplast"/>
    <property type="evidence" value="ECO:0007669"/>
    <property type="project" value="TreeGrafter"/>
</dbReference>
<dbReference type="KEGG" id="mng:MNEG_12910"/>
<dbReference type="Pfam" id="PF13344">
    <property type="entry name" value="Hydrolase_6"/>
    <property type="match status" value="1"/>
</dbReference>
<dbReference type="Pfam" id="PF13242">
    <property type="entry name" value="Hydrolase_like"/>
    <property type="match status" value="1"/>
</dbReference>
<dbReference type="AlphaFoldDB" id="A0A0D2J577"/>
<dbReference type="SUPFAM" id="SSF56784">
    <property type="entry name" value="HAD-like"/>
    <property type="match status" value="1"/>
</dbReference>
<dbReference type="InterPro" id="IPR006357">
    <property type="entry name" value="HAD-SF_hydro_IIA"/>
</dbReference>